<comment type="similarity">
    <text evidence="7">Belongs to the RnpA family.</text>
</comment>
<dbReference type="PANTHER" id="PTHR33992:SF1">
    <property type="entry name" value="RIBONUCLEASE P PROTEIN COMPONENT"/>
    <property type="match status" value="1"/>
</dbReference>
<comment type="subunit">
    <text evidence="7">Consists of a catalytic RNA component (M1 or rnpB) and a protein subunit.</text>
</comment>
<comment type="function">
    <text evidence="1 7">RNaseP catalyzes the removal of the 5'-leader sequence from pre-tRNA to produce the mature 5'-terminus. It can also cleave other RNA substrates such as 4.5S RNA. The protein component plays an auxiliary but essential role in vivo by binding to the 5'-leader sequence and broadening the substrate specificity of the ribozyme.</text>
</comment>
<comment type="caution">
    <text evidence="9">The sequence shown here is derived from an EMBL/GenBank/DDBJ whole genome shotgun (WGS) entry which is preliminary data.</text>
</comment>
<dbReference type="Pfam" id="PF00825">
    <property type="entry name" value="Ribonuclease_P"/>
    <property type="match status" value="1"/>
</dbReference>
<name>A0ABU4PN67_9SPHN</name>
<dbReference type="NCBIfam" id="TIGR00188">
    <property type="entry name" value="rnpA"/>
    <property type="match status" value="1"/>
</dbReference>
<dbReference type="SUPFAM" id="SSF54211">
    <property type="entry name" value="Ribosomal protein S5 domain 2-like"/>
    <property type="match status" value="1"/>
</dbReference>
<dbReference type="PANTHER" id="PTHR33992">
    <property type="entry name" value="RIBONUCLEASE P PROTEIN COMPONENT"/>
    <property type="match status" value="1"/>
</dbReference>
<keyword evidence="4 7" id="KW-0255">Endonuclease</keyword>
<dbReference type="InterPro" id="IPR020539">
    <property type="entry name" value="RNase_P_CS"/>
</dbReference>
<organism evidence="9 10">
    <name type="scientific">Sphingomonas echinoides</name>
    <dbReference type="NCBI Taxonomy" id="59803"/>
    <lineage>
        <taxon>Bacteria</taxon>
        <taxon>Pseudomonadati</taxon>
        <taxon>Pseudomonadota</taxon>
        <taxon>Alphaproteobacteria</taxon>
        <taxon>Sphingomonadales</taxon>
        <taxon>Sphingomonadaceae</taxon>
        <taxon>Sphingomonas</taxon>
    </lineage>
</organism>
<proteinExistence type="inferred from homology"/>
<dbReference type="Gene3D" id="3.30.230.10">
    <property type="match status" value="1"/>
</dbReference>
<keyword evidence="5 7" id="KW-0378">Hydrolase</keyword>
<evidence type="ECO:0000256" key="3">
    <source>
        <dbReference type="ARBA" id="ARBA00022722"/>
    </source>
</evidence>
<evidence type="ECO:0000256" key="6">
    <source>
        <dbReference type="ARBA" id="ARBA00022884"/>
    </source>
</evidence>
<dbReference type="InterPro" id="IPR020568">
    <property type="entry name" value="Ribosomal_Su5_D2-typ_SF"/>
</dbReference>
<dbReference type="GO" id="GO:0004526">
    <property type="term" value="F:ribonuclease P activity"/>
    <property type="evidence" value="ECO:0007669"/>
    <property type="project" value="UniProtKB-EC"/>
</dbReference>
<keyword evidence="2 7" id="KW-0819">tRNA processing</keyword>
<keyword evidence="6 7" id="KW-0694">RNA-binding</keyword>
<evidence type="ECO:0000313" key="10">
    <source>
        <dbReference type="Proteomes" id="UP001279660"/>
    </source>
</evidence>
<evidence type="ECO:0000256" key="7">
    <source>
        <dbReference type="HAMAP-Rule" id="MF_00227"/>
    </source>
</evidence>
<dbReference type="RefSeq" id="WP_083834181.1">
    <property type="nucleotide sequence ID" value="NZ_JAWXXV010000001.1"/>
</dbReference>
<evidence type="ECO:0000256" key="4">
    <source>
        <dbReference type="ARBA" id="ARBA00022759"/>
    </source>
</evidence>
<evidence type="ECO:0000256" key="1">
    <source>
        <dbReference type="ARBA" id="ARBA00002663"/>
    </source>
</evidence>
<protein>
    <recommendedName>
        <fullName evidence="7 8">Ribonuclease P protein component</fullName>
        <shortName evidence="7">RNase P protein</shortName>
        <shortName evidence="7">RNaseP protein</shortName>
        <ecNumber evidence="7 8">3.1.26.5</ecNumber>
    </recommendedName>
    <alternativeName>
        <fullName evidence="7">Protein C5</fullName>
    </alternativeName>
</protein>
<comment type="catalytic activity">
    <reaction evidence="7">
        <text>Endonucleolytic cleavage of RNA, removing 5'-extranucleotides from tRNA precursor.</text>
        <dbReference type="EC" id="3.1.26.5"/>
    </reaction>
</comment>
<dbReference type="HAMAP" id="MF_00227">
    <property type="entry name" value="RNase_P"/>
    <property type="match status" value="1"/>
</dbReference>
<evidence type="ECO:0000256" key="5">
    <source>
        <dbReference type="ARBA" id="ARBA00022801"/>
    </source>
</evidence>
<evidence type="ECO:0000313" key="9">
    <source>
        <dbReference type="EMBL" id="MDX5985608.1"/>
    </source>
</evidence>
<dbReference type="EMBL" id="JAWXXV010000001">
    <property type="protein sequence ID" value="MDX5985608.1"/>
    <property type="molecule type" value="Genomic_DNA"/>
</dbReference>
<keyword evidence="3 7" id="KW-0540">Nuclease</keyword>
<evidence type="ECO:0000256" key="8">
    <source>
        <dbReference type="NCBIfam" id="TIGR00188"/>
    </source>
</evidence>
<dbReference type="Proteomes" id="UP001279660">
    <property type="component" value="Unassembled WGS sequence"/>
</dbReference>
<dbReference type="EC" id="3.1.26.5" evidence="7 8"/>
<dbReference type="PROSITE" id="PS00648">
    <property type="entry name" value="RIBONUCLEASE_P"/>
    <property type="match status" value="1"/>
</dbReference>
<dbReference type="InterPro" id="IPR000100">
    <property type="entry name" value="RNase_P"/>
</dbReference>
<keyword evidence="10" id="KW-1185">Reference proteome</keyword>
<reference evidence="9 10" key="1">
    <citation type="submission" date="2023-11" db="EMBL/GenBank/DDBJ databases">
        <title>MicrobeMod: A computational toolkit for identifying prokaryotic methylation and restriction-modification with nanopore sequencing.</title>
        <authorList>
            <person name="Crits-Christoph A."/>
            <person name="Kang S.C."/>
            <person name="Lee H."/>
            <person name="Ostrov N."/>
        </authorList>
    </citation>
    <scope>NUCLEOTIDE SEQUENCE [LARGE SCALE GENOMIC DNA]</scope>
    <source>
        <strain evidence="9 10">ATCC 14820</strain>
    </source>
</reference>
<gene>
    <name evidence="7 9" type="primary">rnpA</name>
    <name evidence="9" type="ORF">SIL82_15235</name>
</gene>
<dbReference type="InterPro" id="IPR014721">
    <property type="entry name" value="Ribsml_uS5_D2-typ_fold_subgr"/>
</dbReference>
<evidence type="ECO:0000256" key="2">
    <source>
        <dbReference type="ARBA" id="ARBA00022694"/>
    </source>
</evidence>
<sequence length="119" mass="12821">MGVTVPVGPPDLRTLTRRADFLAANAGKRAPMPGFVLQVRARGDGDPAMRVGYTVTKKIGNAVVRNRMKRRLRALARELLPEQGVPGADHVLIGRNGGIERDFAALRAELTKALAKAAR</sequence>
<accession>A0ABU4PN67</accession>